<evidence type="ECO:0000259" key="1">
    <source>
        <dbReference type="Pfam" id="PF06985"/>
    </source>
</evidence>
<dbReference type="Proteomes" id="UP000799424">
    <property type="component" value="Unassembled WGS sequence"/>
</dbReference>
<dbReference type="EMBL" id="MU006236">
    <property type="protein sequence ID" value="KAF2821887.1"/>
    <property type="molecule type" value="Genomic_DNA"/>
</dbReference>
<reference evidence="2" key="1">
    <citation type="journal article" date="2020" name="Stud. Mycol.">
        <title>101 Dothideomycetes genomes: a test case for predicting lifestyles and emergence of pathogens.</title>
        <authorList>
            <person name="Haridas S."/>
            <person name="Albert R."/>
            <person name="Binder M."/>
            <person name="Bloem J."/>
            <person name="Labutti K."/>
            <person name="Salamov A."/>
            <person name="Andreopoulos B."/>
            <person name="Baker S."/>
            <person name="Barry K."/>
            <person name="Bills G."/>
            <person name="Bluhm B."/>
            <person name="Cannon C."/>
            <person name="Castanera R."/>
            <person name="Culley D."/>
            <person name="Daum C."/>
            <person name="Ezra D."/>
            <person name="Gonzalez J."/>
            <person name="Henrissat B."/>
            <person name="Kuo A."/>
            <person name="Liang C."/>
            <person name="Lipzen A."/>
            <person name="Lutzoni F."/>
            <person name="Magnuson J."/>
            <person name="Mondo S."/>
            <person name="Nolan M."/>
            <person name="Ohm R."/>
            <person name="Pangilinan J."/>
            <person name="Park H.-J."/>
            <person name="Ramirez L."/>
            <person name="Alfaro M."/>
            <person name="Sun H."/>
            <person name="Tritt A."/>
            <person name="Yoshinaga Y."/>
            <person name="Zwiers L.-H."/>
            <person name="Turgeon B."/>
            <person name="Goodwin S."/>
            <person name="Spatafora J."/>
            <person name="Crous P."/>
            <person name="Grigoriev I."/>
        </authorList>
    </citation>
    <scope>NUCLEOTIDE SEQUENCE</scope>
    <source>
        <strain evidence="2">CBS 113818</strain>
    </source>
</reference>
<dbReference type="InterPro" id="IPR010730">
    <property type="entry name" value="HET"/>
</dbReference>
<name>A0A6A6ZNQ3_9PLEO</name>
<dbReference type="PANTHER" id="PTHR33112:SF16">
    <property type="entry name" value="HETEROKARYON INCOMPATIBILITY DOMAIN-CONTAINING PROTEIN"/>
    <property type="match status" value="1"/>
</dbReference>
<proteinExistence type="predicted"/>
<sequence length="209" mass="23066">MLFRLCDESHSGCPTTVDSLPTRLLDVGTSRSPGLRLVETSKVLISDPRYLTLSFIWGTATNFVTLPDNLASFLVTVPEESLPKTLADAVTSTRALGMPYIWIDALCIIQGPNGDFQRKAAKMEAVFSGAYCDLAASRTSNSWAGFLGPRPQQKAVTFRSDNMKQNFYVSKCIDAFQGDIIDGGLNSRAWILQERALARRTIYFAENQV</sequence>
<dbReference type="PANTHER" id="PTHR33112">
    <property type="entry name" value="DOMAIN PROTEIN, PUTATIVE-RELATED"/>
    <property type="match status" value="1"/>
</dbReference>
<evidence type="ECO:0000313" key="2">
    <source>
        <dbReference type="EMBL" id="KAF2821887.1"/>
    </source>
</evidence>
<accession>A0A6A6ZNQ3</accession>
<keyword evidence="3" id="KW-1185">Reference proteome</keyword>
<evidence type="ECO:0000313" key="3">
    <source>
        <dbReference type="Proteomes" id="UP000799424"/>
    </source>
</evidence>
<gene>
    <name evidence="2" type="ORF">CC86DRAFT_101911</name>
</gene>
<organism evidence="2 3">
    <name type="scientific">Ophiobolus disseminans</name>
    <dbReference type="NCBI Taxonomy" id="1469910"/>
    <lineage>
        <taxon>Eukaryota</taxon>
        <taxon>Fungi</taxon>
        <taxon>Dikarya</taxon>
        <taxon>Ascomycota</taxon>
        <taxon>Pezizomycotina</taxon>
        <taxon>Dothideomycetes</taxon>
        <taxon>Pleosporomycetidae</taxon>
        <taxon>Pleosporales</taxon>
        <taxon>Pleosporineae</taxon>
        <taxon>Phaeosphaeriaceae</taxon>
        <taxon>Ophiobolus</taxon>
    </lineage>
</organism>
<dbReference type="OrthoDB" id="4161196at2759"/>
<protein>
    <submittedName>
        <fullName evidence="2">HET-domain-containing protein</fullName>
    </submittedName>
</protein>
<dbReference type="Pfam" id="PF06985">
    <property type="entry name" value="HET"/>
    <property type="match status" value="1"/>
</dbReference>
<dbReference type="AlphaFoldDB" id="A0A6A6ZNQ3"/>
<feature type="domain" description="Heterokaryon incompatibility" evidence="1">
    <location>
        <begin position="50"/>
        <end position="194"/>
    </location>
</feature>